<proteinExistence type="predicted"/>
<name>A0A226D608_FOLCA</name>
<dbReference type="Gene3D" id="3.80.10.10">
    <property type="entry name" value="Ribonuclease Inhibitor"/>
    <property type="match status" value="1"/>
</dbReference>
<dbReference type="Proteomes" id="UP000198287">
    <property type="component" value="Unassembled WGS sequence"/>
</dbReference>
<organism evidence="1 2">
    <name type="scientific">Folsomia candida</name>
    <name type="common">Springtail</name>
    <dbReference type="NCBI Taxonomy" id="158441"/>
    <lineage>
        <taxon>Eukaryota</taxon>
        <taxon>Metazoa</taxon>
        <taxon>Ecdysozoa</taxon>
        <taxon>Arthropoda</taxon>
        <taxon>Hexapoda</taxon>
        <taxon>Collembola</taxon>
        <taxon>Entomobryomorpha</taxon>
        <taxon>Isotomoidea</taxon>
        <taxon>Isotomidae</taxon>
        <taxon>Proisotominae</taxon>
        <taxon>Folsomia</taxon>
    </lineage>
</organism>
<comment type="caution">
    <text evidence="1">The sequence shown here is derived from an EMBL/GenBank/DDBJ whole genome shotgun (WGS) entry which is preliminary data.</text>
</comment>
<dbReference type="InterPro" id="IPR032675">
    <property type="entry name" value="LRR_dom_sf"/>
</dbReference>
<dbReference type="SUPFAM" id="SSF52047">
    <property type="entry name" value="RNI-like"/>
    <property type="match status" value="1"/>
</dbReference>
<gene>
    <name evidence="1" type="ORF">Fcan01_24432</name>
</gene>
<dbReference type="AlphaFoldDB" id="A0A226D608"/>
<evidence type="ECO:0000313" key="1">
    <source>
        <dbReference type="EMBL" id="OXA40649.1"/>
    </source>
</evidence>
<protein>
    <submittedName>
        <fullName evidence="1">Uncharacterized protein</fullName>
    </submittedName>
</protein>
<sequence length="416" mass="47419">MVSPPPPRSTSECFLNSYVINHICKFLGTTDIKNCRLVSHILNYGAIPILKKRTVTNFDLDLNILEIVEKWKFRPINVFLSVEICPDIDHLPVDISPINNLKSIVLHVGGEIGWMMEYCPNIILNSSYTLEELTIIWDEFDPDLPSFEGTVFQNLTKFVVRGCPGSTDQTVKTIYPAITKSFTKLSHLELNYYQIIAFAELGLVENFPASINSLVVEGLFDIKVGEWLLQFPPTLKRLTMKESSYYCDHRPRLSGAYLDQLSTTLYNLLKKLSPSLEAFEINMEPYHNIKTVMTLTFPVFPVMKSFKIIGNPDTFQAVEFESSPGHFAEIDYKICFPMLEILEISIAERNLFPGESEFFPDGCTVVESVKKVGIDFVSLRNDTDKVYAAHLFTRGLEMFPNAKESLVNSMKKVFQW</sequence>
<keyword evidence="2" id="KW-1185">Reference proteome</keyword>
<reference evidence="1 2" key="1">
    <citation type="submission" date="2015-12" db="EMBL/GenBank/DDBJ databases">
        <title>The genome of Folsomia candida.</title>
        <authorList>
            <person name="Faddeeva A."/>
            <person name="Derks M.F."/>
            <person name="Anvar Y."/>
            <person name="Smit S."/>
            <person name="Van Straalen N."/>
            <person name="Roelofs D."/>
        </authorList>
    </citation>
    <scope>NUCLEOTIDE SEQUENCE [LARGE SCALE GENOMIC DNA]</scope>
    <source>
        <strain evidence="1 2">VU population</strain>
        <tissue evidence="1">Whole body</tissue>
    </source>
</reference>
<accession>A0A226D608</accession>
<evidence type="ECO:0000313" key="2">
    <source>
        <dbReference type="Proteomes" id="UP000198287"/>
    </source>
</evidence>
<dbReference type="EMBL" id="LNIX01000032">
    <property type="protein sequence ID" value="OXA40649.1"/>
    <property type="molecule type" value="Genomic_DNA"/>
</dbReference>